<dbReference type="Proteomes" id="UP000001194">
    <property type="component" value="Unassembled WGS sequence"/>
</dbReference>
<dbReference type="SMART" id="SM00298">
    <property type="entry name" value="CHROMO"/>
    <property type="match status" value="1"/>
</dbReference>
<evidence type="ECO:0000256" key="1">
    <source>
        <dbReference type="SAM" id="MobiDB-lite"/>
    </source>
</evidence>
<feature type="compositionally biased region" description="Low complexity" evidence="1">
    <location>
        <begin position="483"/>
        <end position="496"/>
    </location>
</feature>
<dbReference type="Pfam" id="PF00385">
    <property type="entry name" value="Chromo"/>
    <property type="match status" value="1"/>
</dbReference>
<feature type="compositionally biased region" description="Basic and acidic residues" evidence="1">
    <location>
        <begin position="295"/>
        <end position="305"/>
    </location>
</feature>
<feature type="compositionally biased region" description="Low complexity" evidence="1">
    <location>
        <begin position="309"/>
        <end position="318"/>
    </location>
</feature>
<feature type="region of interest" description="Disordered" evidence="1">
    <location>
        <begin position="295"/>
        <end position="322"/>
    </location>
</feature>
<proteinExistence type="predicted"/>
<gene>
    <name evidence="3" type="ORF">LACBIDRAFT_306057</name>
</gene>
<protein>
    <submittedName>
        <fullName evidence="3">Predicted protein</fullName>
    </submittedName>
</protein>
<dbReference type="AlphaFoldDB" id="B0CSM0"/>
<name>B0CSM0_LACBS</name>
<dbReference type="GeneID" id="6070837"/>
<dbReference type="STRING" id="486041.B0CSM0"/>
<feature type="compositionally biased region" description="Polar residues" evidence="1">
    <location>
        <begin position="227"/>
        <end position="237"/>
    </location>
</feature>
<dbReference type="InterPro" id="IPR000953">
    <property type="entry name" value="Chromo/chromo_shadow_dom"/>
</dbReference>
<dbReference type="SUPFAM" id="SSF54160">
    <property type="entry name" value="Chromo domain-like"/>
    <property type="match status" value="1"/>
</dbReference>
<organism evidence="4">
    <name type="scientific">Laccaria bicolor (strain S238N-H82 / ATCC MYA-4686)</name>
    <name type="common">Bicoloured deceiver</name>
    <name type="synonym">Laccaria laccata var. bicolor</name>
    <dbReference type="NCBI Taxonomy" id="486041"/>
    <lineage>
        <taxon>Eukaryota</taxon>
        <taxon>Fungi</taxon>
        <taxon>Dikarya</taxon>
        <taxon>Basidiomycota</taxon>
        <taxon>Agaricomycotina</taxon>
        <taxon>Agaricomycetes</taxon>
        <taxon>Agaricomycetidae</taxon>
        <taxon>Agaricales</taxon>
        <taxon>Agaricineae</taxon>
        <taxon>Hydnangiaceae</taxon>
        <taxon>Laccaria</taxon>
    </lineage>
</organism>
<dbReference type="HOGENOM" id="CLU_019187_0_0_1"/>
<feature type="region of interest" description="Disordered" evidence="1">
    <location>
        <begin position="94"/>
        <end position="256"/>
    </location>
</feature>
<dbReference type="GO" id="GO:0006338">
    <property type="term" value="P:chromatin remodeling"/>
    <property type="evidence" value="ECO:0007669"/>
    <property type="project" value="UniProtKB-ARBA"/>
</dbReference>
<dbReference type="KEGG" id="lbc:LACBIDRAFT_306057"/>
<evidence type="ECO:0000313" key="3">
    <source>
        <dbReference type="EMBL" id="EDR14331.1"/>
    </source>
</evidence>
<evidence type="ECO:0000313" key="4">
    <source>
        <dbReference type="Proteomes" id="UP000001194"/>
    </source>
</evidence>
<feature type="region of interest" description="Disordered" evidence="1">
    <location>
        <begin position="483"/>
        <end position="503"/>
    </location>
</feature>
<dbReference type="Gene3D" id="2.40.50.40">
    <property type="match status" value="1"/>
</dbReference>
<feature type="compositionally biased region" description="Basic and acidic residues" evidence="1">
    <location>
        <begin position="133"/>
        <end position="159"/>
    </location>
</feature>
<dbReference type="PROSITE" id="PS50013">
    <property type="entry name" value="CHROMO_2"/>
    <property type="match status" value="1"/>
</dbReference>
<accession>B0CSM0</accession>
<dbReference type="InParanoid" id="B0CSM0"/>
<reference evidence="3 4" key="1">
    <citation type="journal article" date="2008" name="Nature">
        <title>The genome of Laccaria bicolor provides insights into mycorrhizal symbiosis.</title>
        <authorList>
            <person name="Martin F."/>
            <person name="Aerts A."/>
            <person name="Ahren D."/>
            <person name="Brun A."/>
            <person name="Danchin E.G.J."/>
            <person name="Duchaussoy F."/>
            <person name="Gibon J."/>
            <person name="Kohler A."/>
            <person name="Lindquist E."/>
            <person name="Pereda V."/>
            <person name="Salamov A."/>
            <person name="Shapiro H.J."/>
            <person name="Wuyts J."/>
            <person name="Blaudez D."/>
            <person name="Buee M."/>
            <person name="Brokstein P."/>
            <person name="Canbaeck B."/>
            <person name="Cohen D."/>
            <person name="Courty P.E."/>
            <person name="Coutinho P.M."/>
            <person name="Delaruelle C."/>
            <person name="Detter J.C."/>
            <person name="Deveau A."/>
            <person name="DiFazio S."/>
            <person name="Duplessis S."/>
            <person name="Fraissinet-Tachet L."/>
            <person name="Lucic E."/>
            <person name="Frey-Klett P."/>
            <person name="Fourrey C."/>
            <person name="Feussner I."/>
            <person name="Gay G."/>
            <person name="Grimwood J."/>
            <person name="Hoegger P.J."/>
            <person name="Jain P."/>
            <person name="Kilaru S."/>
            <person name="Labbe J."/>
            <person name="Lin Y.C."/>
            <person name="Legue V."/>
            <person name="Le Tacon F."/>
            <person name="Marmeisse R."/>
            <person name="Melayah D."/>
            <person name="Montanini B."/>
            <person name="Muratet M."/>
            <person name="Nehls U."/>
            <person name="Niculita-Hirzel H."/>
            <person name="Oudot-Le Secq M.P."/>
            <person name="Peter M."/>
            <person name="Quesneville H."/>
            <person name="Rajashekar B."/>
            <person name="Reich M."/>
            <person name="Rouhier N."/>
            <person name="Schmutz J."/>
            <person name="Yin T."/>
            <person name="Chalot M."/>
            <person name="Henrissat B."/>
            <person name="Kuees U."/>
            <person name="Lucas S."/>
            <person name="Van de Peer Y."/>
            <person name="Podila G.K."/>
            <person name="Polle A."/>
            <person name="Pukkila P.J."/>
            <person name="Richardson P.M."/>
            <person name="Rouze P."/>
            <person name="Sanders I.R."/>
            <person name="Stajich J.E."/>
            <person name="Tunlid A."/>
            <person name="Tuskan G."/>
            <person name="Grigoriev I.V."/>
        </authorList>
    </citation>
    <scope>NUCLEOTIDE SEQUENCE [LARGE SCALE GENOMIC DNA]</scope>
    <source>
        <strain evidence="4">S238N-H82 / ATCC MYA-4686</strain>
    </source>
</reference>
<dbReference type="InterPro" id="IPR023780">
    <property type="entry name" value="Chromo_domain"/>
</dbReference>
<dbReference type="RefSeq" id="XP_001874890.1">
    <property type="nucleotide sequence ID" value="XM_001874855.1"/>
</dbReference>
<evidence type="ECO:0000259" key="2">
    <source>
        <dbReference type="PROSITE" id="PS50013"/>
    </source>
</evidence>
<sequence>MNDDNEYEVESITQAKVTKKKGKGQKLVWKYCVRWKGYSPEHDTWEPTESFVGSEDIVQKFWERADSGGRDINNLSLFKEGDLFLPLGPPRRKIKRKSVVNPSSLSPAAGPTPSRPEGSNQVENKISTKRRRSSFDKKGGDDYPAKRPREHEDLFERTLESVASPTIPTRKPLPTNLNGKPQTLKVAMTPSASYRKNKRPHRSPSIEVIPDSDEETEGGIRRDNAVSDFQCSTSRNPHNSERLDDSVHSPSFTSKLPSHRMRVEMPLVKMMDDPNLSTIDGAIPAKMRVLEKKSASLVTAEERGRSRSKPGPGRSSSGFISKSNALTLDKSFNKTTKGALHKSVEGENGSQDITQDTHETEIHDSPLPEIPGNMVTPSGEELLKLAGLDPDAAETLPDYEEMDTTEQAPPSAAQSTLPPDNLQQSVIRNNLNLVKDKLFPSSSFIADQGVINPNWKKSTIFGPLLVCVVPHVHNFDLRSSGLGSDSLSQGQASGSQTDSSKSPPFLINLDSSISIPVLLVDISPPNTSLFAVGSKGPNVPGKFYKVERCLSLLDTMRTGGPSAQVVVLENVADETKRHFERFAARLEVGDVFVALAGAQLLAFCSSSNNQVCQKLNIPPKLPGKTLVSQVFVENYSGYADAASNADEKRWSQYFQETS</sequence>
<feature type="domain" description="Chromo" evidence="2">
    <location>
        <begin position="7"/>
        <end position="73"/>
    </location>
</feature>
<dbReference type="InterPro" id="IPR016197">
    <property type="entry name" value="Chromo-like_dom_sf"/>
</dbReference>
<dbReference type="EMBL" id="DS547092">
    <property type="protein sequence ID" value="EDR14331.1"/>
    <property type="molecule type" value="Genomic_DNA"/>
</dbReference>
<keyword evidence="4" id="KW-1185">Reference proteome</keyword>
<feature type="compositionally biased region" description="Basic and acidic residues" evidence="1">
    <location>
        <begin position="238"/>
        <end position="247"/>
    </location>
</feature>
<dbReference type="CDD" id="cd18968">
    <property type="entry name" value="chromodomain"/>
    <property type="match status" value="1"/>
</dbReference>
<dbReference type="OrthoDB" id="2447764at2759"/>